<dbReference type="AlphaFoldDB" id="A0A7W9RZJ1"/>
<dbReference type="RefSeq" id="WP_183831607.1">
    <property type="nucleotide sequence ID" value="NZ_JACHEU010000001.1"/>
</dbReference>
<evidence type="ECO:0000313" key="2">
    <source>
        <dbReference type="EMBL" id="MBB6011376.1"/>
    </source>
</evidence>
<accession>A0A7W9RZJ1</accession>
<name>A0A7W9RZJ1_9HYPH</name>
<protein>
    <submittedName>
        <fullName evidence="2">Uncharacterized protein</fullName>
    </submittedName>
</protein>
<dbReference type="EMBL" id="JACHEU010000001">
    <property type="protein sequence ID" value="MBB6011376.1"/>
    <property type="molecule type" value="Genomic_DNA"/>
</dbReference>
<reference evidence="2 3" key="1">
    <citation type="submission" date="2020-08" db="EMBL/GenBank/DDBJ databases">
        <title>Genomic Encyclopedia of Type Strains, Phase IV (KMG-IV): sequencing the most valuable type-strain genomes for metagenomic binning, comparative biology and taxonomic classification.</title>
        <authorList>
            <person name="Goeker M."/>
        </authorList>
    </citation>
    <scope>NUCLEOTIDE SEQUENCE [LARGE SCALE GENOMIC DNA]</scope>
    <source>
        <strain evidence="2 3">DSM 11099</strain>
    </source>
</reference>
<evidence type="ECO:0000256" key="1">
    <source>
        <dbReference type="SAM" id="MobiDB-lite"/>
    </source>
</evidence>
<evidence type="ECO:0000313" key="3">
    <source>
        <dbReference type="Proteomes" id="UP000533306"/>
    </source>
</evidence>
<feature type="region of interest" description="Disordered" evidence="1">
    <location>
        <begin position="56"/>
        <end position="78"/>
    </location>
</feature>
<sequence>MNHDAVNAVFRPALTKMETKADISARVARQIIDTEVAKRNAKTERLKAARLEMEAIEAGKPEENAVPQKKRRPSVKAK</sequence>
<proteinExistence type="predicted"/>
<feature type="compositionally biased region" description="Basic residues" evidence="1">
    <location>
        <begin position="68"/>
        <end position="78"/>
    </location>
</feature>
<gene>
    <name evidence="2" type="ORF">HNR59_000721</name>
</gene>
<keyword evidence="3" id="KW-1185">Reference proteome</keyword>
<organism evidence="2 3">
    <name type="scientific">Aquamicrobium lusatiense</name>
    <dbReference type="NCBI Taxonomy" id="89772"/>
    <lineage>
        <taxon>Bacteria</taxon>
        <taxon>Pseudomonadati</taxon>
        <taxon>Pseudomonadota</taxon>
        <taxon>Alphaproteobacteria</taxon>
        <taxon>Hyphomicrobiales</taxon>
        <taxon>Phyllobacteriaceae</taxon>
        <taxon>Aquamicrobium</taxon>
    </lineage>
</organism>
<dbReference type="Proteomes" id="UP000533306">
    <property type="component" value="Unassembled WGS sequence"/>
</dbReference>
<comment type="caution">
    <text evidence="2">The sequence shown here is derived from an EMBL/GenBank/DDBJ whole genome shotgun (WGS) entry which is preliminary data.</text>
</comment>